<evidence type="ECO:0000313" key="3">
    <source>
        <dbReference type="EMBL" id="KDQ33088.1"/>
    </source>
</evidence>
<dbReference type="PANTHER" id="PTHR12448">
    <property type="entry name" value="ATP SYNTHASE EPSILON CHAIN, MITOCHONDRIAL"/>
    <property type="match status" value="1"/>
</dbReference>
<dbReference type="InParanoid" id="A0A067NYD2"/>
<protein>
    <submittedName>
        <fullName evidence="3">Uncharacterized protein</fullName>
    </submittedName>
</protein>
<name>A0A067NYD2_PLEO1</name>
<dbReference type="VEuPathDB" id="FungiDB:PLEOSDRAFT_1091324"/>
<dbReference type="SUPFAM" id="SSF48690">
    <property type="entry name" value="Epsilon subunit of mitochondrial F1F0-ATP synthase"/>
    <property type="match status" value="1"/>
</dbReference>
<dbReference type="GO" id="GO:0046933">
    <property type="term" value="F:proton-transporting ATP synthase activity, rotational mechanism"/>
    <property type="evidence" value="ECO:0007669"/>
    <property type="project" value="InterPro"/>
</dbReference>
<dbReference type="CDD" id="cd12153">
    <property type="entry name" value="F1-ATPase_epsilon"/>
    <property type="match status" value="1"/>
</dbReference>
<accession>A0A067NYD2</accession>
<feature type="region of interest" description="Disordered" evidence="2">
    <location>
        <begin position="52"/>
        <end position="73"/>
    </location>
</feature>
<organism evidence="3 4">
    <name type="scientific">Pleurotus ostreatus (strain PC15)</name>
    <name type="common">Oyster mushroom</name>
    <dbReference type="NCBI Taxonomy" id="1137138"/>
    <lineage>
        <taxon>Eukaryota</taxon>
        <taxon>Fungi</taxon>
        <taxon>Dikarya</taxon>
        <taxon>Basidiomycota</taxon>
        <taxon>Agaricomycotina</taxon>
        <taxon>Agaricomycetes</taxon>
        <taxon>Agaricomycetidae</taxon>
        <taxon>Agaricales</taxon>
        <taxon>Pleurotineae</taxon>
        <taxon>Pleurotaceae</taxon>
        <taxon>Pleurotus</taxon>
    </lineage>
</organism>
<evidence type="ECO:0000313" key="4">
    <source>
        <dbReference type="Proteomes" id="UP000027073"/>
    </source>
</evidence>
<evidence type="ECO:0000256" key="2">
    <source>
        <dbReference type="SAM" id="MobiDB-lite"/>
    </source>
</evidence>
<dbReference type="GO" id="GO:0005743">
    <property type="term" value="C:mitochondrial inner membrane"/>
    <property type="evidence" value="ECO:0007669"/>
    <property type="project" value="InterPro"/>
</dbReference>
<reference evidence="4" key="1">
    <citation type="journal article" date="2014" name="Proc. Natl. Acad. Sci. U.S.A.">
        <title>Extensive sampling of basidiomycete genomes demonstrates inadequacy of the white-rot/brown-rot paradigm for wood decay fungi.</title>
        <authorList>
            <person name="Riley R."/>
            <person name="Salamov A.A."/>
            <person name="Brown D.W."/>
            <person name="Nagy L.G."/>
            <person name="Floudas D."/>
            <person name="Held B.W."/>
            <person name="Levasseur A."/>
            <person name="Lombard V."/>
            <person name="Morin E."/>
            <person name="Otillar R."/>
            <person name="Lindquist E.A."/>
            <person name="Sun H."/>
            <person name="LaButti K.M."/>
            <person name="Schmutz J."/>
            <person name="Jabbour D."/>
            <person name="Luo H."/>
            <person name="Baker S.E."/>
            <person name="Pisabarro A.G."/>
            <person name="Walton J.D."/>
            <person name="Blanchette R.A."/>
            <person name="Henrissat B."/>
            <person name="Martin F."/>
            <person name="Cullen D."/>
            <person name="Hibbett D.S."/>
            <person name="Grigoriev I.V."/>
        </authorList>
    </citation>
    <scope>NUCLEOTIDE SEQUENCE [LARGE SCALE GENOMIC DNA]</scope>
    <source>
        <strain evidence="4">PC15</strain>
    </source>
</reference>
<dbReference type="AlphaFoldDB" id="A0A067NYD2"/>
<comment type="similarity">
    <text evidence="1">Belongs to the eukaryotic ATPase epsilon family.</text>
</comment>
<dbReference type="STRING" id="1137138.A0A067NYD2"/>
<sequence length="73" mass="8106">MSSANWRSVFTFNKYSQICARAVRTSLNDTARLAAERRGVTSLRYQNWEDGQGGQQVLLNPETDKGTPKSAAV</sequence>
<dbReference type="HOGENOM" id="CLU_187039_0_1_1"/>
<proteinExistence type="inferred from homology"/>
<gene>
    <name evidence="3" type="ORF">PLEOSDRAFT_1091324</name>
</gene>
<evidence type="ECO:0000256" key="1">
    <source>
        <dbReference type="ARBA" id="ARBA00009502"/>
    </source>
</evidence>
<dbReference type="InterPro" id="IPR036742">
    <property type="entry name" value="ATP_synth_F1_esu_sf_mt"/>
</dbReference>
<dbReference type="GO" id="GO:0045259">
    <property type="term" value="C:proton-transporting ATP synthase complex"/>
    <property type="evidence" value="ECO:0007669"/>
    <property type="project" value="InterPro"/>
</dbReference>
<dbReference type="Pfam" id="PF04627">
    <property type="entry name" value="ATP-synt_Eps"/>
    <property type="match status" value="1"/>
</dbReference>
<dbReference type="Gene3D" id="1.10.1620.20">
    <property type="entry name" value="ATP synthase, F1 complex, epsilon subunit superfamily, mitochondrial"/>
    <property type="match status" value="1"/>
</dbReference>
<dbReference type="InterPro" id="IPR006721">
    <property type="entry name" value="ATP_synth_F1_esu_mt"/>
</dbReference>
<dbReference type="GO" id="GO:0042776">
    <property type="term" value="P:proton motive force-driven mitochondrial ATP synthesis"/>
    <property type="evidence" value="ECO:0007669"/>
    <property type="project" value="TreeGrafter"/>
</dbReference>
<dbReference type="EMBL" id="KL198004">
    <property type="protein sequence ID" value="KDQ33088.1"/>
    <property type="molecule type" value="Genomic_DNA"/>
</dbReference>
<dbReference type="OrthoDB" id="269124at2759"/>
<dbReference type="PANTHER" id="PTHR12448:SF0">
    <property type="entry name" value="ATP SYNTHASE SUBUNIT EPSILON, MITOCHONDRIAL"/>
    <property type="match status" value="1"/>
</dbReference>
<dbReference type="Proteomes" id="UP000027073">
    <property type="component" value="Unassembled WGS sequence"/>
</dbReference>